<proteinExistence type="inferred from homology"/>
<name>A0A1I1DHF6_9BACT</name>
<dbReference type="PANTHER" id="PTHR21716">
    <property type="entry name" value="TRANSMEMBRANE PROTEIN"/>
    <property type="match status" value="1"/>
</dbReference>
<evidence type="ECO:0000313" key="7">
    <source>
        <dbReference type="EMBL" id="SFB72180.1"/>
    </source>
</evidence>
<dbReference type="PANTHER" id="PTHR21716:SF4">
    <property type="entry name" value="TRANSMEMBRANE PROTEIN 245"/>
    <property type="match status" value="1"/>
</dbReference>
<comment type="similarity">
    <text evidence="2">Belongs to the autoinducer-2 exporter (AI-2E) (TC 2.A.86) family.</text>
</comment>
<dbReference type="AlphaFoldDB" id="A0A1I1DHF6"/>
<dbReference type="Proteomes" id="UP000199514">
    <property type="component" value="Unassembled WGS sequence"/>
</dbReference>
<evidence type="ECO:0000256" key="3">
    <source>
        <dbReference type="ARBA" id="ARBA00022692"/>
    </source>
</evidence>
<gene>
    <name evidence="7" type="ORF">SAMN05421780_10198</name>
</gene>
<reference evidence="7 8" key="1">
    <citation type="submission" date="2016-10" db="EMBL/GenBank/DDBJ databases">
        <authorList>
            <person name="de Groot N.N."/>
        </authorList>
    </citation>
    <scope>NUCLEOTIDE SEQUENCE [LARGE SCALE GENOMIC DNA]</scope>
    <source>
        <strain evidence="7 8">DSM 6793</strain>
    </source>
</reference>
<dbReference type="InterPro" id="IPR002549">
    <property type="entry name" value="AI-2E-like"/>
</dbReference>
<feature type="transmembrane region" description="Helical" evidence="6">
    <location>
        <begin position="139"/>
        <end position="161"/>
    </location>
</feature>
<protein>
    <submittedName>
        <fullName evidence="7">Predicted PurR-regulated permease PerM</fullName>
    </submittedName>
</protein>
<feature type="transmembrane region" description="Helical" evidence="6">
    <location>
        <begin position="12"/>
        <end position="27"/>
    </location>
</feature>
<dbReference type="OrthoDB" id="9773730at2"/>
<feature type="transmembrane region" description="Helical" evidence="6">
    <location>
        <begin position="33"/>
        <end position="50"/>
    </location>
</feature>
<keyword evidence="4 6" id="KW-1133">Transmembrane helix</keyword>
<feature type="transmembrane region" description="Helical" evidence="6">
    <location>
        <begin position="295"/>
        <end position="323"/>
    </location>
</feature>
<evidence type="ECO:0000256" key="5">
    <source>
        <dbReference type="ARBA" id="ARBA00023136"/>
    </source>
</evidence>
<evidence type="ECO:0000256" key="1">
    <source>
        <dbReference type="ARBA" id="ARBA00004141"/>
    </source>
</evidence>
<evidence type="ECO:0000313" key="8">
    <source>
        <dbReference type="Proteomes" id="UP000199514"/>
    </source>
</evidence>
<feature type="transmembrane region" description="Helical" evidence="6">
    <location>
        <begin position="62"/>
        <end position="86"/>
    </location>
</feature>
<dbReference type="EMBL" id="FOLE01000001">
    <property type="protein sequence ID" value="SFB72180.1"/>
    <property type="molecule type" value="Genomic_DNA"/>
</dbReference>
<comment type="subcellular location">
    <subcellularLocation>
        <location evidence="1">Membrane</location>
        <topology evidence="1">Multi-pass membrane protein</topology>
    </subcellularLocation>
</comment>
<dbReference type="RefSeq" id="WP_091505668.1">
    <property type="nucleotide sequence ID" value="NZ_FOLE01000001.1"/>
</dbReference>
<sequence length="340" mass="38360">MNSIYTSSQRRNILVILVVLLGLFIVLNMRTYISYLVASTVLYVIFRKPYNKLLRRGWHKQLVVFSIIILSFLIIVLPFLLLSIMLTDKIIYYTSHIQDILLFVEKIEAMSGIKLRDKAMMNNVAENVGKWAGGLFPSFLAEATDMLVGLGLMYFVLYYMFVEQERFRKGLYVYLPFEPDTLEQLGLDLENNIHSNIIGQGLISLIQATMLALGFWVFGFSDALFWGMVGFFMSFIPVLGTPLIWVPAGLIALAQGDNFGGIGILLYGAIVVLNIDNVLRMFIASKMGDIHPLITLVGVILGVPILGIMGLVMGPLLISYFIIFVRVYRKKYVINPESQT</sequence>
<dbReference type="Pfam" id="PF01594">
    <property type="entry name" value="AI-2E_transport"/>
    <property type="match status" value="1"/>
</dbReference>
<organism evidence="7 8">
    <name type="scientific">Flexibacter flexilis DSM 6793</name>
    <dbReference type="NCBI Taxonomy" id="927664"/>
    <lineage>
        <taxon>Bacteria</taxon>
        <taxon>Pseudomonadati</taxon>
        <taxon>Bacteroidota</taxon>
        <taxon>Cytophagia</taxon>
        <taxon>Cytophagales</taxon>
        <taxon>Flexibacteraceae</taxon>
        <taxon>Flexibacter</taxon>
    </lineage>
</organism>
<accession>A0A1I1DHF6</accession>
<feature type="transmembrane region" description="Helical" evidence="6">
    <location>
        <begin position="197"/>
        <end position="218"/>
    </location>
</feature>
<feature type="transmembrane region" description="Helical" evidence="6">
    <location>
        <begin position="258"/>
        <end position="275"/>
    </location>
</feature>
<dbReference type="GO" id="GO:0016020">
    <property type="term" value="C:membrane"/>
    <property type="evidence" value="ECO:0007669"/>
    <property type="project" value="UniProtKB-SubCell"/>
</dbReference>
<keyword evidence="8" id="KW-1185">Reference proteome</keyword>
<evidence type="ECO:0000256" key="2">
    <source>
        <dbReference type="ARBA" id="ARBA00009773"/>
    </source>
</evidence>
<evidence type="ECO:0000256" key="4">
    <source>
        <dbReference type="ARBA" id="ARBA00022989"/>
    </source>
</evidence>
<evidence type="ECO:0000256" key="6">
    <source>
        <dbReference type="SAM" id="Phobius"/>
    </source>
</evidence>
<keyword evidence="5 6" id="KW-0472">Membrane</keyword>
<feature type="transmembrane region" description="Helical" evidence="6">
    <location>
        <begin position="224"/>
        <end position="246"/>
    </location>
</feature>
<dbReference type="STRING" id="927664.SAMN05421780_10198"/>
<keyword evidence="3 6" id="KW-0812">Transmembrane</keyword>